<gene>
    <name evidence="2" type="ORF">CV102_11535</name>
</gene>
<reference evidence="2" key="1">
    <citation type="submission" date="2017-11" db="EMBL/GenBank/DDBJ databases">
        <authorList>
            <person name="Kajale S.C."/>
            <person name="Sharma A."/>
        </authorList>
    </citation>
    <scope>NUCLEOTIDE SEQUENCE</scope>
    <source>
        <strain evidence="2">LS1_42</strain>
    </source>
</reference>
<dbReference type="GO" id="GO:0051213">
    <property type="term" value="F:dioxygenase activity"/>
    <property type="evidence" value="ECO:0007669"/>
    <property type="project" value="UniProtKB-KW"/>
</dbReference>
<dbReference type="InterPro" id="IPR037523">
    <property type="entry name" value="VOC_core"/>
</dbReference>
<dbReference type="RefSeq" id="WP_148858132.1">
    <property type="nucleotide sequence ID" value="NZ_PHNJ01000005.1"/>
</dbReference>
<organism evidence="2 3">
    <name type="scientific">Natronococcus pandeyae</name>
    <dbReference type="NCBI Taxonomy" id="2055836"/>
    <lineage>
        <taxon>Archaea</taxon>
        <taxon>Methanobacteriati</taxon>
        <taxon>Methanobacteriota</taxon>
        <taxon>Stenosarchaea group</taxon>
        <taxon>Halobacteria</taxon>
        <taxon>Halobacteriales</taxon>
        <taxon>Natrialbaceae</taxon>
        <taxon>Natronococcus</taxon>
    </lineage>
</organism>
<comment type="caution">
    <text evidence="2">The sequence shown here is derived from an EMBL/GenBank/DDBJ whole genome shotgun (WGS) entry which is preliminary data.</text>
</comment>
<keyword evidence="2" id="KW-0560">Oxidoreductase</keyword>
<sequence length="160" mass="17816">MTETPPERPTLVGINHVALEVGDIDDALEFYGDLFEFDLRSRSESKAFVDMGDQFIALAEADDTRRDEQRHFGLVVDDSDAAARRLDEVGVDRLEVPGLEFRDPWGNRVQLVDYEEIQFTKTDSVLEGMGLDGLEKTDAALEELAEKGLAPDRPENTGGD</sequence>
<dbReference type="Proteomes" id="UP000766904">
    <property type="component" value="Unassembled WGS sequence"/>
</dbReference>
<protein>
    <submittedName>
        <fullName evidence="2">Extradiol dioxygenase</fullName>
    </submittedName>
</protein>
<dbReference type="Gene3D" id="3.10.180.10">
    <property type="entry name" value="2,3-Dihydroxybiphenyl 1,2-Dioxygenase, domain 1"/>
    <property type="match status" value="1"/>
</dbReference>
<dbReference type="InterPro" id="IPR004360">
    <property type="entry name" value="Glyas_Fos-R_dOase_dom"/>
</dbReference>
<dbReference type="AlphaFoldDB" id="A0A8J8Q4J5"/>
<dbReference type="SUPFAM" id="SSF54593">
    <property type="entry name" value="Glyoxalase/Bleomycin resistance protein/Dihydroxybiphenyl dioxygenase"/>
    <property type="match status" value="1"/>
</dbReference>
<proteinExistence type="predicted"/>
<evidence type="ECO:0000313" key="2">
    <source>
        <dbReference type="EMBL" id="TYL38433.1"/>
    </source>
</evidence>
<accession>A0A8J8Q4J5</accession>
<name>A0A8J8Q4J5_9EURY</name>
<dbReference type="PROSITE" id="PS51819">
    <property type="entry name" value="VOC"/>
    <property type="match status" value="1"/>
</dbReference>
<keyword evidence="2" id="KW-0223">Dioxygenase</keyword>
<feature type="domain" description="VOC" evidence="1">
    <location>
        <begin position="13"/>
        <end position="131"/>
    </location>
</feature>
<dbReference type="OrthoDB" id="6111at2157"/>
<dbReference type="EMBL" id="PHNJ01000005">
    <property type="protein sequence ID" value="TYL38433.1"/>
    <property type="molecule type" value="Genomic_DNA"/>
</dbReference>
<keyword evidence="3" id="KW-1185">Reference proteome</keyword>
<evidence type="ECO:0000259" key="1">
    <source>
        <dbReference type="PROSITE" id="PS51819"/>
    </source>
</evidence>
<dbReference type="Pfam" id="PF00903">
    <property type="entry name" value="Glyoxalase"/>
    <property type="match status" value="1"/>
</dbReference>
<dbReference type="InterPro" id="IPR029068">
    <property type="entry name" value="Glyas_Bleomycin-R_OHBP_Dase"/>
</dbReference>
<evidence type="ECO:0000313" key="3">
    <source>
        <dbReference type="Proteomes" id="UP000766904"/>
    </source>
</evidence>